<keyword evidence="4 6" id="KW-1133">Transmembrane helix</keyword>
<feature type="transmembrane region" description="Helical" evidence="6">
    <location>
        <begin position="152"/>
        <end position="171"/>
    </location>
</feature>
<keyword evidence="2" id="KW-1003">Cell membrane</keyword>
<gene>
    <name evidence="8" type="ORF">KO481_37305</name>
</gene>
<sequence length="188" mass="19587">MYETAERERVSAGSVSIRSAARRHMGRARFGTVAICAVGVLIVSGAWLAWTHIGTPAQMLTTPYGRHLTVKLVMVAAMPVVGTCNSRVLLPGIAAARERGDHAPAGLLALRNFPVAVEAILAVGVLLVVPFLAGSGRTQAGRPAARAFDPTVFGTGVLLVALVAAALWAGGRARVGWAPVREMRCGAE</sequence>
<keyword evidence="5 6" id="KW-0472">Membrane</keyword>
<feature type="transmembrane region" description="Helical" evidence="6">
    <location>
        <begin position="70"/>
        <end position="90"/>
    </location>
</feature>
<evidence type="ECO:0000259" key="7">
    <source>
        <dbReference type="Pfam" id="PF05425"/>
    </source>
</evidence>
<evidence type="ECO:0000256" key="4">
    <source>
        <dbReference type="ARBA" id="ARBA00022989"/>
    </source>
</evidence>
<dbReference type="RefSeq" id="WP_215923251.1">
    <property type="nucleotide sequence ID" value="NZ_JAHKNI010000019.1"/>
</dbReference>
<dbReference type="PANTHER" id="PTHR34820:SF4">
    <property type="entry name" value="INNER MEMBRANE PROTEIN YEBZ"/>
    <property type="match status" value="1"/>
</dbReference>
<comment type="subcellular location">
    <subcellularLocation>
        <location evidence="1">Cell membrane</location>
        <topology evidence="1">Multi-pass membrane protein</topology>
    </subcellularLocation>
</comment>
<dbReference type="Proteomes" id="UP000733379">
    <property type="component" value="Unassembled WGS sequence"/>
</dbReference>
<comment type="caution">
    <text evidence="8">The sequence shown here is derived from an EMBL/GenBank/DDBJ whole genome shotgun (WGS) entry which is preliminary data.</text>
</comment>
<evidence type="ECO:0000313" key="8">
    <source>
        <dbReference type="EMBL" id="MBU3067165.1"/>
    </source>
</evidence>
<dbReference type="Pfam" id="PF05425">
    <property type="entry name" value="CopD"/>
    <property type="match status" value="1"/>
</dbReference>
<evidence type="ECO:0000256" key="2">
    <source>
        <dbReference type="ARBA" id="ARBA00022475"/>
    </source>
</evidence>
<feature type="transmembrane region" description="Helical" evidence="6">
    <location>
        <begin position="110"/>
        <end position="132"/>
    </location>
</feature>
<keyword evidence="9" id="KW-1185">Reference proteome</keyword>
<dbReference type="InterPro" id="IPR032694">
    <property type="entry name" value="CopC/D"/>
</dbReference>
<dbReference type="EMBL" id="JAHKNI010000019">
    <property type="protein sequence ID" value="MBU3067165.1"/>
    <property type="molecule type" value="Genomic_DNA"/>
</dbReference>
<keyword evidence="3 6" id="KW-0812">Transmembrane</keyword>
<proteinExistence type="predicted"/>
<dbReference type="InterPro" id="IPR008457">
    <property type="entry name" value="Cu-R_CopD_dom"/>
</dbReference>
<evidence type="ECO:0000256" key="1">
    <source>
        <dbReference type="ARBA" id="ARBA00004651"/>
    </source>
</evidence>
<feature type="domain" description="Copper resistance protein D" evidence="7">
    <location>
        <begin position="28"/>
        <end position="131"/>
    </location>
</feature>
<evidence type="ECO:0000313" key="9">
    <source>
        <dbReference type="Proteomes" id="UP000733379"/>
    </source>
</evidence>
<evidence type="ECO:0000256" key="3">
    <source>
        <dbReference type="ARBA" id="ARBA00022692"/>
    </source>
</evidence>
<reference evidence="8 9" key="1">
    <citation type="submission" date="2021-06" db="EMBL/GenBank/DDBJ databases">
        <title>Actinomycetes sequencing.</title>
        <authorList>
            <person name="Shan Q."/>
        </authorList>
    </citation>
    <scope>NUCLEOTIDE SEQUENCE [LARGE SCALE GENOMIC DNA]</scope>
    <source>
        <strain evidence="8 9">NEAU-G5</strain>
    </source>
</reference>
<organism evidence="8 9">
    <name type="scientific">Nocardia albiluteola</name>
    <dbReference type="NCBI Taxonomy" id="2842303"/>
    <lineage>
        <taxon>Bacteria</taxon>
        <taxon>Bacillati</taxon>
        <taxon>Actinomycetota</taxon>
        <taxon>Actinomycetes</taxon>
        <taxon>Mycobacteriales</taxon>
        <taxon>Nocardiaceae</taxon>
        <taxon>Nocardia</taxon>
    </lineage>
</organism>
<evidence type="ECO:0000256" key="6">
    <source>
        <dbReference type="SAM" id="Phobius"/>
    </source>
</evidence>
<dbReference type="PANTHER" id="PTHR34820">
    <property type="entry name" value="INNER MEMBRANE PROTEIN YEBZ"/>
    <property type="match status" value="1"/>
</dbReference>
<protein>
    <submittedName>
        <fullName evidence="8">CopD family protein</fullName>
    </submittedName>
</protein>
<evidence type="ECO:0000256" key="5">
    <source>
        <dbReference type="ARBA" id="ARBA00023136"/>
    </source>
</evidence>
<name>A0ABS6BCM8_9NOCA</name>
<feature type="transmembrane region" description="Helical" evidence="6">
    <location>
        <begin position="28"/>
        <end position="50"/>
    </location>
</feature>
<accession>A0ABS6BCM8</accession>